<sequence length="149" mass="16011">MGRTAIEWTDEMLRLLGTDKDAVLAERWGTTAKTVSLKRKALHVPAFGHVQWTESMLARLGREVDADLAREWGISKASVIARRQELGIAAAGAAAGAKGQPFDWTDSAVALLGTDSDARIAEQLGLSRLSVYNARMARGIAAAARRKPA</sequence>
<evidence type="ECO:0000313" key="2">
    <source>
        <dbReference type="Proteomes" id="UP000515811"/>
    </source>
</evidence>
<dbReference type="RefSeq" id="WP_187595648.1">
    <property type="nucleotide sequence ID" value="NZ_CP060714.1"/>
</dbReference>
<evidence type="ECO:0000313" key="1">
    <source>
        <dbReference type="EMBL" id="QNN55375.1"/>
    </source>
</evidence>
<protein>
    <submittedName>
        <fullName evidence="1">Uncharacterized protein</fullName>
    </submittedName>
</protein>
<name>A0A7G9RIF0_9BURK</name>
<reference evidence="1 2" key="1">
    <citation type="submission" date="2020-08" db="EMBL/GenBank/DDBJ databases">
        <title>Genome sequence of Diaphorobacter ruginosibacter DSM 27467T.</title>
        <authorList>
            <person name="Hyun D.-W."/>
            <person name="Bae J.-W."/>
        </authorList>
    </citation>
    <scope>NUCLEOTIDE SEQUENCE [LARGE SCALE GENOMIC DNA]</scope>
    <source>
        <strain evidence="1 2">DSM 27467</strain>
    </source>
</reference>
<dbReference type="Proteomes" id="UP000515811">
    <property type="component" value="Chromosome"/>
</dbReference>
<accession>A0A7G9RIF0</accession>
<proteinExistence type="predicted"/>
<dbReference type="KEGG" id="drg:H9K76_11845"/>
<dbReference type="EMBL" id="CP060714">
    <property type="protein sequence ID" value="QNN55375.1"/>
    <property type="molecule type" value="Genomic_DNA"/>
</dbReference>
<keyword evidence="2" id="KW-1185">Reference proteome</keyword>
<dbReference type="AlphaFoldDB" id="A0A7G9RIF0"/>
<organism evidence="1 2">
    <name type="scientific">Diaphorobacter ruginosibacter</name>
    <dbReference type="NCBI Taxonomy" id="1715720"/>
    <lineage>
        <taxon>Bacteria</taxon>
        <taxon>Pseudomonadati</taxon>
        <taxon>Pseudomonadota</taxon>
        <taxon>Betaproteobacteria</taxon>
        <taxon>Burkholderiales</taxon>
        <taxon>Comamonadaceae</taxon>
        <taxon>Diaphorobacter</taxon>
    </lineage>
</organism>
<gene>
    <name evidence="1" type="ORF">H9K76_11845</name>
</gene>